<accession>A0A4V1ZH97</accession>
<protein>
    <submittedName>
        <fullName evidence="2">Uncharacterized protein</fullName>
    </submittedName>
</protein>
<keyword evidence="1" id="KW-0472">Membrane</keyword>
<dbReference type="AlphaFoldDB" id="A0A4V1ZH97"/>
<feature type="transmembrane region" description="Helical" evidence="1">
    <location>
        <begin position="196"/>
        <end position="215"/>
    </location>
</feature>
<dbReference type="Proteomes" id="UP000293764">
    <property type="component" value="Unassembled WGS sequence"/>
</dbReference>
<dbReference type="OrthoDB" id="4350291at2"/>
<reference evidence="2 3" key="1">
    <citation type="submission" date="2019-01" db="EMBL/GenBank/DDBJ databases">
        <title>Novel species of Cellulomonas.</title>
        <authorList>
            <person name="Liu Q."/>
            <person name="Xin Y.-H."/>
        </authorList>
    </citation>
    <scope>NUCLEOTIDE SEQUENCE [LARGE SCALE GENOMIC DNA]</scope>
    <source>
        <strain evidence="2 3">HLT2-17</strain>
    </source>
</reference>
<evidence type="ECO:0000256" key="1">
    <source>
        <dbReference type="SAM" id="Phobius"/>
    </source>
</evidence>
<proteinExistence type="predicted"/>
<keyword evidence="1" id="KW-0812">Transmembrane</keyword>
<name>A0A4V1ZH97_9MICO</name>
<dbReference type="EMBL" id="SDWW01000018">
    <property type="protein sequence ID" value="RYV51284.1"/>
    <property type="molecule type" value="Genomic_DNA"/>
</dbReference>
<evidence type="ECO:0000313" key="3">
    <source>
        <dbReference type="Proteomes" id="UP000293764"/>
    </source>
</evidence>
<organism evidence="2 3">
    <name type="scientific">Pengzhenrongella frigida</name>
    <dbReference type="NCBI Taxonomy" id="1259133"/>
    <lineage>
        <taxon>Bacteria</taxon>
        <taxon>Bacillati</taxon>
        <taxon>Actinomycetota</taxon>
        <taxon>Actinomycetes</taxon>
        <taxon>Micrococcales</taxon>
        <taxon>Pengzhenrongella</taxon>
    </lineage>
</organism>
<keyword evidence="1" id="KW-1133">Transmembrane helix</keyword>
<keyword evidence="3" id="KW-1185">Reference proteome</keyword>
<feature type="transmembrane region" description="Helical" evidence="1">
    <location>
        <begin position="172"/>
        <end position="189"/>
    </location>
</feature>
<feature type="transmembrane region" description="Helical" evidence="1">
    <location>
        <begin position="333"/>
        <end position="352"/>
    </location>
</feature>
<evidence type="ECO:0000313" key="2">
    <source>
        <dbReference type="EMBL" id="RYV51284.1"/>
    </source>
</evidence>
<feature type="transmembrane region" description="Helical" evidence="1">
    <location>
        <begin position="247"/>
        <end position="266"/>
    </location>
</feature>
<sequence length="366" mass="38134">MGPLASDPVIQSAIANRLTQEVMDQIDVETLVNDALSALGDQDLPPRVTQALSALEQPLTNGIESFVHRAATTVVESDAFETAWVDANRVAHQELVAVMQGDPGKALQIGDQGQLTIQLAGMIDQLKQQLVDSGFGIAANIPAINASFTLVQTTQLVKIQNAYNLLDVVGTWLPWLSLALIAGGVLTAVRRSRALVLAGLALAISMLVLGLGLYFGRTFYLGALTGKVARLDAAEIVFDQIVGFIRISLRTVAVAGLVVAAAAYFGGSSDSARSLRATIGRGFGSARGWAEGRGATTGPVGTWLYAHRAFLRVVIVSLAGLVIVLAAAPTPTLVVTVAVVAALLIALVELLARPSTEADDGGGRPA</sequence>
<comment type="caution">
    <text evidence="2">The sequence shown here is derived from an EMBL/GenBank/DDBJ whole genome shotgun (WGS) entry which is preliminary data.</text>
</comment>
<gene>
    <name evidence="2" type="ORF">EUA98_09020</name>
</gene>
<feature type="transmembrane region" description="Helical" evidence="1">
    <location>
        <begin position="309"/>
        <end position="327"/>
    </location>
</feature>